<name>A0ABY2SMS1_9HYPH</name>
<dbReference type="RefSeq" id="WP_136990697.1">
    <property type="nucleotide sequence ID" value="NZ_SZPQ01000018.1"/>
</dbReference>
<evidence type="ECO:0000313" key="3">
    <source>
        <dbReference type="Proteomes" id="UP000305202"/>
    </source>
</evidence>
<protein>
    <recommendedName>
        <fullName evidence="4">Secreted protein</fullName>
    </recommendedName>
</protein>
<keyword evidence="3" id="KW-1185">Reference proteome</keyword>
<proteinExistence type="predicted"/>
<keyword evidence="1" id="KW-0732">Signal</keyword>
<gene>
    <name evidence="2" type="ORF">FCN80_13600</name>
</gene>
<sequence>MHHYKFVILVAMFLCGSSFANDEYFLCDTAKGTITLDGSNGVLRYTLTNDRKNEFYYESKDNDFSGFKYNHYSRFQTEYFNVSFVNAGYKYTIFSNYEDENESRGVSVTNLNSKKESVYDCKSVSIDRLSDLSSKLACDKDSALGCE</sequence>
<evidence type="ECO:0008006" key="4">
    <source>
        <dbReference type="Google" id="ProtNLM"/>
    </source>
</evidence>
<evidence type="ECO:0000313" key="2">
    <source>
        <dbReference type="EMBL" id="TKI05694.1"/>
    </source>
</evidence>
<dbReference type="Proteomes" id="UP000305202">
    <property type="component" value="Unassembled WGS sequence"/>
</dbReference>
<evidence type="ECO:0000256" key="1">
    <source>
        <dbReference type="SAM" id="SignalP"/>
    </source>
</evidence>
<accession>A0ABY2SMS1</accession>
<organism evidence="2 3">
    <name type="scientific">Martelella alba</name>
    <dbReference type="NCBI Taxonomy" id="2590451"/>
    <lineage>
        <taxon>Bacteria</taxon>
        <taxon>Pseudomonadati</taxon>
        <taxon>Pseudomonadota</taxon>
        <taxon>Alphaproteobacteria</taxon>
        <taxon>Hyphomicrobiales</taxon>
        <taxon>Aurantimonadaceae</taxon>
        <taxon>Martelella</taxon>
    </lineage>
</organism>
<feature type="chain" id="PRO_5046564255" description="Secreted protein" evidence="1">
    <location>
        <begin position="21"/>
        <end position="147"/>
    </location>
</feature>
<reference evidence="2 3" key="1">
    <citation type="submission" date="2019-04" db="EMBL/GenBank/DDBJ databases">
        <authorList>
            <person name="Li M."/>
            <person name="Gao C."/>
        </authorList>
    </citation>
    <scope>NUCLEOTIDE SEQUENCE [LARGE SCALE GENOMIC DNA]</scope>
    <source>
        <strain evidence="2 3">BGMRC 2031</strain>
    </source>
</reference>
<dbReference type="EMBL" id="SZPQ01000018">
    <property type="protein sequence ID" value="TKI05694.1"/>
    <property type="molecule type" value="Genomic_DNA"/>
</dbReference>
<comment type="caution">
    <text evidence="2">The sequence shown here is derived from an EMBL/GenBank/DDBJ whole genome shotgun (WGS) entry which is preliminary data.</text>
</comment>
<feature type="signal peptide" evidence="1">
    <location>
        <begin position="1"/>
        <end position="20"/>
    </location>
</feature>